<dbReference type="InterPro" id="IPR000182">
    <property type="entry name" value="GNAT_dom"/>
</dbReference>
<dbReference type="CDD" id="cd04301">
    <property type="entry name" value="NAT_SF"/>
    <property type="match status" value="1"/>
</dbReference>
<evidence type="ECO:0000259" key="3">
    <source>
        <dbReference type="PROSITE" id="PS51186"/>
    </source>
</evidence>
<feature type="domain" description="N-acetyltransferase" evidence="3">
    <location>
        <begin position="1"/>
        <end position="150"/>
    </location>
</feature>
<dbReference type="AlphaFoldDB" id="A0A1E3VX07"/>
<proteinExistence type="predicted"/>
<dbReference type="SUPFAM" id="SSF55729">
    <property type="entry name" value="Acyl-CoA N-acyltransferases (Nat)"/>
    <property type="match status" value="1"/>
</dbReference>
<accession>A0A1E3VX07</accession>
<protein>
    <recommendedName>
        <fullName evidence="3">N-acetyltransferase domain-containing protein</fullName>
    </recommendedName>
</protein>
<dbReference type="EMBL" id="LPWG01000014">
    <property type="protein sequence ID" value="ODR98078.1"/>
    <property type="molecule type" value="Genomic_DNA"/>
</dbReference>
<gene>
    <name evidence="4" type="ORF">AUC68_11320</name>
</gene>
<keyword evidence="1" id="KW-0808">Transferase</keyword>
<dbReference type="InterPro" id="IPR050832">
    <property type="entry name" value="Bact_Acetyltransf"/>
</dbReference>
<evidence type="ECO:0000313" key="5">
    <source>
        <dbReference type="Proteomes" id="UP000094501"/>
    </source>
</evidence>
<evidence type="ECO:0000313" key="4">
    <source>
        <dbReference type="EMBL" id="ODR98078.1"/>
    </source>
</evidence>
<evidence type="ECO:0000256" key="1">
    <source>
        <dbReference type="ARBA" id="ARBA00022679"/>
    </source>
</evidence>
<dbReference type="Proteomes" id="UP000094501">
    <property type="component" value="Unassembled WGS sequence"/>
</dbReference>
<keyword evidence="2" id="KW-0012">Acyltransferase</keyword>
<dbReference type="GO" id="GO:0016747">
    <property type="term" value="F:acyltransferase activity, transferring groups other than amino-acyl groups"/>
    <property type="evidence" value="ECO:0007669"/>
    <property type="project" value="InterPro"/>
</dbReference>
<comment type="caution">
    <text evidence="4">The sequence shown here is derived from an EMBL/GenBank/DDBJ whole genome shotgun (WGS) entry which is preliminary data.</text>
</comment>
<evidence type="ECO:0000256" key="2">
    <source>
        <dbReference type="ARBA" id="ARBA00023315"/>
    </source>
</evidence>
<dbReference type="PROSITE" id="PS51186">
    <property type="entry name" value="GNAT"/>
    <property type="match status" value="1"/>
</dbReference>
<organism evidence="4 5">
    <name type="scientific">Methyloceanibacter methanicus</name>
    <dbReference type="NCBI Taxonomy" id="1774968"/>
    <lineage>
        <taxon>Bacteria</taxon>
        <taxon>Pseudomonadati</taxon>
        <taxon>Pseudomonadota</taxon>
        <taxon>Alphaproteobacteria</taxon>
        <taxon>Hyphomicrobiales</taxon>
        <taxon>Hyphomicrobiaceae</taxon>
        <taxon>Methyloceanibacter</taxon>
    </lineage>
</organism>
<keyword evidence="5" id="KW-1185">Reference proteome</keyword>
<dbReference type="STRING" id="1774968.AUC68_11320"/>
<reference evidence="4 5" key="1">
    <citation type="journal article" date="2016" name="Environ. Microbiol.">
        <title>New Methyloceanibacter diversity from North Sea sediments includes methanotroph containing solely the soluble methane monooxygenase.</title>
        <authorList>
            <person name="Vekeman B."/>
            <person name="Kerckhof F.M."/>
            <person name="Cremers G."/>
            <person name="de Vos P."/>
            <person name="Vandamme P."/>
            <person name="Boon N."/>
            <person name="Op den Camp H.J."/>
            <person name="Heylen K."/>
        </authorList>
    </citation>
    <scope>NUCLEOTIDE SEQUENCE [LARGE SCALE GENOMIC DNA]</scope>
    <source>
        <strain evidence="4 5">R-67174</strain>
    </source>
</reference>
<sequence>MQLRPLAPEAPRAVAAALAATPPWSTLGISAEALTAFLQAEDSGARRYAIVVDDALAGVASIRFPWLKGPYVELLAILPGVQRRGLGTKVLTFVEAEAKRLGARNVWVCASQFNSDAMRFYKRCGFTEAASLPDLVTDGFAETLLRKTLT</sequence>
<dbReference type="PANTHER" id="PTHR43877">
    <property type="entry name" value="AMINOALKYLPHOSPHONATE N-ACETYLTRANSFERASE-RELATED-RELATED"/>
    <property type="match status" value="1"/>
</dbReference>
<dbReference type="InterPro" id="IPR016181">
    <property type="entry name" value="Acyl_CoA_acyltransferase"/>
</dbReference>
<dbReference type="Gene3D" id="3.40.630.30">
    <property type="match status" value="1"/>
</dbReference>
<name>A0A1E3VX07_9HYPH</name>
<dbReference type="Pfam" id="PF00583">
    <property type="entry name" value="Acetyltransf_1"/>
    <property type="match status" value="1"/>
</dbReference>